<dbReference type="EC" id="5.3.1.14" evidence="6 7"/>
<keyword evidence="3 6" id="KW-0464">Manganese</keyword>
<feature type="binding site" evidence="6">
    <location>
        <position position="293"/>
    </location>
    <ligand>
        <name>Mn(2+)</name>
        <dbReference type="ChEBI" id="CHEBI:29035"/>
    </ligand>
</feature>
<dbReference type="Proteomes" id="UP000233375">
    <property type="component" value="Unassembled WGS sequence"/>
</dbReference>
<keyword evidence="1 6" id="KW-0963">Cytoplasm</keyword>
<comment type="subcellular location">
    <subcellularLocation>
        <location evidence="6">Cytoplasm</location>
    </subcellularLocation>
</comment>
<comment type="caution">
    <text evidence="8">The sequence shown here is derived from an EMBL/GenBank/DDBJ whole genome shotgun (WGS) entry which is preliminary data.</text>
</comment>
<keyword evidence="4 6" id="KW-0413">Isomerase</keyword>
<dbReference type="GO" id="GO:0019324">
    <property type="term" value="P:L-lyxose metabolic process"/>
    <property type="evidence" value="ECO:0007669"/>
    <property type="project" value="TreeGrafter"/>
</dbReference>
<dbReference type="SUPFAM" id="SSF51658">
    <property type="entry name" value="Xylose isomerase-like"/>
    <property type="match status" value="1"/>
</dbReference>
<evidence type="ECO:0000256" key="7">
    <source>
        <dbReference type="NCBIfam" id="TIGR01748"/>
    </source>
</evidence>
<dbReference type="InterPro" id="IPR050337">
    <property type="entry name" value="L-rhamnose_isomerase"/>
</dbReference>
<evidence type="ECO:0000313" key="9">
    <source>
        <dbReference type="Proteomes" id="UP000233375"/>
    </source>
</evidence>
<evidence type="ECO:0000256" key="4">
    <source>
        <dbReference type="ARBA" id="ARBA00023235"/>
    </source>
</evidence>
<dbReference type="GO" id="GO:0030145">
    <property type="term" value="F:manganese ion binding"/>
    <property type="evidence" value="ECO:0007669"/>
    <property type="project" value="UniProtKB-UniRule"/>
</dbReference>
<dbReference type="EMBL" id="PISE01000010">
    <property type="protein sequence ID" value="PKG24814.1"/>
    <property type="molecule type" value="Genomic_DNA"/>
</dbReference>
<dbReference type="NCBIfam" id="NF002203">
    <property type="entry name" value="PRK01076.1"/>
    <property type="match status" value="1"/>
</dbReference>
<proteinExistence type="inferred from homology"/>
<protein>
    <recommendedName>
        <fullName evidence="6 7">L-rhamnose isomerase</fullName>
        <ecNumber evidence="6 7">5.3.1.14</ecNumber>
    </recommendedName>
</protein>
<comment type="similarity">
    <text evidence="6">Belongs to the rhamnose isomerase family.</text>
</comment>
<dbReference type="Gene3D" id="3.20.20.150">
    <property type="entry name" value="Divalent-metal-dependent TIM barrel enzymes"/>
    <property type="match status" value="1"/>
</dbReference>
<evidence type="ECO:0000313" key="8">
    <source>
        <dbReference type="EMBL" id="PKG24814.1"/>
    </source>
</evidence>
<organism evidence="8 9">
    <name type="scientific">Niallia nealsonii</name>
    <dbReference type="NCBI Taxonomy" id="115979"/>
    <lineage>
        <taxon>Bacteria</taxon>
        <taxon>Bacillati</taxon>
        <taxon>Bacillota</taxon>
        <taxon>Bacilli</taxon>
        <taxon>Bacillales</taxon>
        <taxon>Bacillaceae</taxon>
        <taxon>Niallia</taxon>
    </lineage>
</organism>
<gene>
    <name evidence="6 8" type="primary">rhaA</name>
    <name evidence="8" type="ORF">CWS01_04440</name>
</gene>
<dbReference type="PANTHER" id="PTHR30268:SF0">
    <property type="entry name" value="L-RHAMNOSE ISOMERASE"/>
    <property type="match status" value="1"/>
</dbReference>
<feature type="binding site" evidence="6">
    <location>
        <position position="261"/>
    </location>
    <ligand>
        <name>Mn(2+)</name>
        <dbReference type="ChEBI" id="CHEBI:29035"/>
    </ligand>
</feature>
<evidence type="ECO:0000256" key="6">
    <source>
        <dbReference type="HAMAP-Rule" id="MF_00541"/>
    </source>
</evidence>
<dbReference type="AlphaFoldDB" id="A0A2N0Z5Q0"/>
<dbReference type="InterPro" id="IPR036237">
    <property type="entry name" value="Xyl_isomerase-like_sf"/>
</dbReference>
<name>A0A2N0Z5Q0_9BACI</name>
<feature type="binding site" evidence="6">
    <location>
        <position position="295"/>
    </location>
    <ligand>
        <name>Mn(2+)</name>
        <dbReference type="ChEBI" id="CHEBI:29035"/>
    </ligand>
</feature>
<dbReference type="OrthoDB" id="9766697at2"/>
<evidence type="ECO:0000256" key="2">
    <source>
        <dbReference type="ARBA" id="ARBA00022723"/>
    </source>
</evidence>
<reference evidence="8 9" key="1">
    <citation type="journal article" date="2003" name="Int. J. Syst. Evol. Microbiol.">
        <title>Bacillus nealsonii sp. nov., isolated from a spacecraft-assembly facility, whose spores are gamma-radiation resistant.</title>
        <authorList>
            <person name="Venkateswaran K."/>
            <person name="Kempf M."/>
            <person name="Chen F."/>
            <person name="Satomi M."/>
            <person name="Nicholson W."/>
            <person name="Kern R."/>
        </authorList>
    </citation>
    <scope>NUCLEOTIDE SEQUENCE [LARGE SCALE GENOMIC DNA]</scope>
    <source>
        <strain evidence="8 9">FO-92</strain>
    </source>
</reference>
<dbReference type="HAMAP" id="MF_00541">
    <property type="entry name" value="RhaA"/>
    <property type="match status" value="1"/>
</dbReference>
<comment type="pathway">
    <text evidence="6">Carbohydrate degradation; L-rhamnose degradation; glycerone phosphate from L-rhamnose: step 1/3.</text>
</comment>
<accession>A0A2N0Z5Q0</accession>
<dbReference type="UniPathway" id="UPA00541">
    <property type="reaction ID" value="UER00601"/>
</dbReference>
<keyword evidence="5 6" id="KW-0684">Rhamnose metabolism</keyword>
<comment type="catalytic activity">
    <reaction evidence="6">
        <text>L-rhamnopyranose = L-rhamnulose</text>
        <dbReference type="Rhea" id="RHEA:23160"/>
        <dbReference type="ChEBI" id="CHEBI:17897"/>
        <dbReference type="ChEBI" id="CHEBI:62346"/>
        <dbReference type="EC" id="5.3.1.14"/>
    </reaction>
</comment>
<dbReference type="GO" id="GO:0008740">
    <property type="term" value="F:L-rhamnose isomerase activity"/>
    <property type="evidence" value="ECO:0007669"/>
    <property type="project" value="UniProtKB-UniRule"/>
</dbReference>
<dbReference type="RefSeq" id="WP_101175844.1">
    <property type="nucleotide sequence ID" value="NZ_PISE01000010.1"/>
</dbReference>
<evidence type="ECO:0000256" key="3">
    <source>
        <dbReference type="ARBA" id="ARBA00023211"/>
    </source>
</evidence>
<dbReference type="NCBIfam" id="TIGR01748">
    <property type="entry name" value="rhaA"/>
    <property type="match status" value="1"/>
</dbReference>
<sequence>MGVKENYELAKKQYEQWGVNVEEALEKLKNVPISIHCWQGDDIGGFEVNKSELSGGIDVTGDYPGKATNPEELRSDLEKALSLIPGKHRINLHAIYAETNGEVVERDELEPKHFENWVNWAKENGLGLDFNPTLFSHEKAADGLTLTHPNEEIRDFWIQHCIASRKIAEYFGKELGTPALTNIWIPDGYKDIPSDRLTPRKRLKESLDKIYAVETDEQYNLDAVESKVFGIGSESYVVGSHEFYLGYALKNNKLCLMDTGHYHPTETVSNKISSMLLFSDKLALHVSRPVRWDSDHVVILDDELKEIGIEIVRNDALDKVIIGLDFFDASINRVAAWTIGTRNMIKSLLNALLIPHDKLKQLQEEGNFTDRLALMEEFKTYPFGAIWDYYCEQMNVPVRESWLSDVKKYEEDILSKRANKAEGSLPVNMG</sequence>
<dbReference type="PANTHER" id="PTHR30268">
    <property type="entry name" value="L-RHAMNOSE ISOMERASE"/>
    <property type="match status" value="1"/>
</dbReference>
<dbReference type="GO" id="GO:0019301">
    <property type="term" value="P:rhamnose catabolic process"/>
    <property type="evidence" value="ECO:0007669"/>
    <property type="project" value="UniProtKB-UniRule"/>
</dbReference>
<dbReference type="Pfam" id="PF06134">
    <property type="entry name" value="RhaA"/>
    <property type="match status" value="1"/>
</dbReference>
<comment type="function">
    <text evidence="6">Catalyzes the interconversion of L-rhamnose and L-rhamnulose.</text>
</comment>
<dbReference type="InterPro" id="IPR009308">
    <property type="entry name" value="Rhamnose_isomerase"/>
</dbReference>
<keyword evidence="9" id="KW-1185">Reference proteome</keyword>
<evidence type="ECO:0000256" key="1">
    <source>
        <dbReference type="ARBA" id="ARBA00022490"/>
    </source>
</evidence>
<evidence type="ECO:0000256" key="5">
    <source>
        <dbReference type="ARBA" id="ARBA00023308"/>
    </source>
</evidence>
<comment type="cofactor">
    <cofactor evidence="6">
        <name>Mn(2+)</name>
        <dbReference type="ChEBI" id="CHEBI:29035"/>
    </cofactor>
    <text evidence="6">Binds 1 Mn(2+) ion per subunit.</text>
</comment>
<keyword evidence="2 6" id="KW-0479">Metal-binding</keyword>
<dbReference type="GO" id="GO:0005737">
    <property type="term" value="C:cytoplasm"/>
    <property type="evidence" value="ECO:0007669"/>
    <property type="project" value="UniProtKB-SubCell"/>
</dbReference>